<dbReference type="RefSeq" id="XP_016757458.1">
    <property type="nucleotide sequence ID" value="XM_016901579.1"/>
</dbReference>
<organism evidence="1 2">
    <name type="scientific">Sphaerulina musiva (strain SO2202)</name>
    <name type="common">Poplar stem canker fungus</name>
    <name type="synonym">Septoria musiva</name>
    <dbReference type="NCBI Taxonomy" id="692275"/>
    <lineage>
        <taxon>Eukaryota</taxon>
        <taxon>Fungi</taxon>
        <taxon>Dikarya</taxon>
        <taxon>Ascomycota</taxon>
        <taxon>Pezizomycotina</taxon>
        <taxon>Dothideomycetes</taxon>
        <taxon>Dothideomycetidae</taxon>
        <taxon>Mycosphaerellales</taxon>
        <taxon>Mycosphaerellaceae</taxon>
        <taxon>Sphaerulina</taxon>
    </lineage>
</organism>
<dbReference type="Proteomes" id="UP000016931">
    <property type="component" value="Unassembled WGS sequence"/>
</dbReference>
<dbReference type="HOGENOM" id="CLU_2334967_0_0_1"/>
<evidence type="ECO:0000313" key="2">
    <source>
        <dbReference type="Proteomes" id="UP000016931"/>
    </source>
</evidence>
<gene>
    <name evidence="1" type="ORF">SEPMUDRAFT_120195</name>
</gene>
<dbReference type="AlphaFoldDB" id="N1QEF5"/>
<evidence type="ECO:0000313" key="1">
    <source>
        <dbReference type="EMBL" id="EMF09337.1"/>
    </source>
</evidence>
<reference evidence="1 2" key="1">
    <citation type="journal article" date="2012" name="PLoS Pathog.">
        <title>Diverse lifestyles and strategies of plant pathogenesis encoded in the genomes of eighteen Dothideomycetes fungi.</title>
        <authorList>
            <person name="Ohm R.A."/>
            <person name="Feau N."/>
            <person name="Henrissat B."/>
            <person name="Schoch C.L."/>
            <person name="Horwitz B.A."/>
            <person name="Barry K.W."/>
            <person name="Condon B.J."/>
            <person name="Copeland A.C."/>
            <person name="Dhillon B."/>
            <person name="Glaser F."/>
            <person name="Hesse C.N."/>
            <person name="Kosti I."/>
            <person name="LaButti K."/>
            <person name="Lindquist E.A."/>
            <person name="Lucas S."/>
            <person name="Salamov A.A."/>
            <person name="Bradshaw R.E."/>
            <person name="Ciuffetti L."/>
            <person name="Hamelin R.C."/>
            <person name="Kema G.H.J."/>
            <person name="Lawrence C."/>
            <person name="Scott J.A."/>
            <person name="Spatafora J.W."/>
            <person name="Turgeon B.G."/>
            <person name="de Wit P.J.G.M."/>
            <person name="Zhong S."/>
            <person name="Goodwin S.B."/>
            <person name="Grigoriev I.V."/>
        </authorList>
    </citation>
    <scope>NUCLEOTIDE SEQUENCE [LARGE SCALE GENOMIC DNA]</scope>
    <source>
        <strain evidence="1 2">SO2202</strain>
    </source>
</reference>
<protein>
    <submittedName>
        <fullName evidence="1">Uncharacterized protein</fullName>
    </submittedName>
</protein>
<accession>N1QEF5</accession>
<sequence length="98" mass="10689">MSASNNTGVSGVRKVASFIEPCLPSPPRAACVSAQVASRKAELCSAFCKHQRKHYVDIQHITDNAPDEQTDPSSQPRTEVPCADIYMYHAIFVAAQLK</sequence>
<dbReference type="GeneID" id="27898716"/>
<keyword evidence="2" id="KW-1185">Reference proteome</keyword>
<dbReference type="EMBL" id="KB456269">
    <property type="protein sequence ID" value="EMF09337.1"/>
    <property type="molecule type" value="Genomic_DNA"/>
</dbReference>
<name>N1QEF5_SPHMS</name>
<proteinExistence type="predicted"/>